<evidence type="ECO:0000313" key="1">
    <source>
        <dbReference type="EMBL" id="JAH56455.1"/>
    </source>
</evidence>
<accession>A0A0E9TU70</accession>
<protein>
    <submittedName>
        <fullName evidence="1">Uncharacterized protein</fullName>
    </submittedName>
</protein>
<organism evidence="1">
    <name type="scientific">Anguilla anguilla</name>
    <name type="common">European freshwater eel</name>
    <name type="synonym">Muraena anguilla</name>
    <dbReference type="NCBI Taxonomy" id="7936"/>
    <lineage>
        <taxon>Eukaryota</taxon>
        <taxon>Metazoa</taxon>
        <taxon>Chordata</taxon>
        <taxon>Craniata</taxon>
        <taxon>Vertebrata</taxon>
        <taxon>Euteleostomi</taxon>
        <taxon>Actinopterygii</taxon>
        <taxon>Neopterygii</taxon>
        <taxon>Teleostei</taxon>
        <taxon>Anguilliformes</taxon>
        <taxon>Anguillidae</taxon>
        <taxon>Anguilla</taxon>
    </lineage>
</organism>
<proteinExistence type="predicted"/>
<reference evidence="1" key="2">
    <citation type="journal article" date="2015" name="Fish Shellfish Immunol.">
        <title>Early steps in the European eel (Anguilla anguilla)-Vibrio vulnificus interaction in the gills: Role of the RtxA13 toxin.</title>
        <authorList>
            <person name="Callol A."/>
            <person name="Pajuelo D."/>
            <person name="Ebbesson L."/>
            <person name="Teles M."/>
            <person name="MacKenzie S."/>
            <person name="Amaro C."/>
        </authorList>
    </citation>
    <scope>NUCLEOTIDE SEQUENCE</scope>
</reference>
<name>A0A0E9TU70_ANGAN</name>
<dbReference type="EMBL" id="GBXM01052122">
    <property type="protein sequence ID" value="JAH56455.1"/>
    <property type="molecule type" value="Transcribed_RNA"/>
</dbReference>
<sequence>MLFCATANLSIISHALDHMGRLQR</sequence>
<dbReference type="AlphaFoldDB" id="A0A0E9TU70"/>
<reference evidence="1" key="1">
    <citation type="submission" date="2014-11" db="EMBL/GenBank/DDBJ databases">
        <authorList>
            <person name="Amaro Gonzalez C."/>
        </authorList>
    </citation>
    <scope>NUCLEOTIDE SEQUENCE</scope>
</reference>